<evidence type="ECO:0008006" key="3">
    <source>
        <dbReference type="Google" id="ProtNLM"/>
    </source>
</evidence>
<dbReference type="OrthoDB" id="3133921at2759"/>
<dbReference type="HOGENOM" id="CLU_036613_0_0_1"/>
<dbReference type="EMBL" id="KN818236">
    <property type="protein sequence ID" value="KIL66388.1"/>
    <property type="molecule type" value="Genomic_DNA"/>
</dbReference>
<evidence type="ECO:0000313" key="2">
    <source>
        <dbReference type="Proteomes" id="UP000054549"/>
    </source>
</evidence>
<reference evidence="1 2" key="1">
    <citation type="submission" date="2014-04" db="EMBL/GenBank/DDBJ databases">
        <title>Evolutionary Origins and Diversification of the Mycorrhizal Mutualists.</title>
        <authorList>
            <consortium name="DOE Joint Genome Institute"/>
            <consortium name="Mycorrhizal Genomics Consortium"/>
            <person name="Kohler A."/>
            <person name="Kuo A."/>
            <person name="Nagy L.G."/>
            <person name="Floudas D."/>
            <person name="Copeland A."/>
            <person name="Barry K.W."/>
            <person name="Cichocki N."/>
            <person name="Veneault-Fourrey C."/>
            <person name="LaButti K."/>
            <person name="Lindquist E.A."/>
            <person name="Lipzen A."/>
            <person name="Lundell T."/>
            <person name="Morin E."/>
            <person name="Murat C."/>
            <person name="Riley R."/>
            <person name="Ohm R."/>
            <person name="Sun H."/>
            <person name="Tunlid A."/>
            <person name="Henrissat B."/>
            <person name="Grigoriev I.V."/>
            <person name="Hibbett D.S."/>
            <person name="Martin F."/>
        </authorList>
    </citation>
    <scope>NUCLEOTIDE SEQUENCE [LARGE SCALE GENOMIC DNA]</scope>
    <source>
        <strain evidence="1 2">Koide BX008</strain>
    </source>
</reference>
<keyword evidence="2" id="KW-1185">Reference proteome</keyword>
<gene>
    <name evidence="1" type="ORF">M378DRAFT_160836</name>
</gene>
<dbReference type="AlphaFoldDB" id="A0A0C2XC07"/>
<name>A0A0C2XC07_AMAMK</name>
<proteinExistence type="predicted"/>
<dbReference type="Proteomes" id="UP000054549">
    <property type="component" value="Unassembled WGS sequence"/>
</dbReference>
<organism evidence="1 2">
    <name type="scientific">Amanita muscaria (strain Koide BX008)</name>
    <dbReference type="NCBI Taxonomy" id="946122"/>
    <lineage>
        <taxon>Eukaryota</taxon>
        <taxon>Fungi</taxon>
        <taxon>Dikarya</taxon>
        <taxon>Basidiomycota</taxon>
        <taxon>Agaricomycotina</taxon>
        <taxon>Agaricomycetes</taxon>
        <taxon>Agaricomycetidae</taxon>
        <taxon>Agaricales</taxon>
        <taxon>Pluteineae</taxon>
        <taxon>Amanitaceae</taxon>
        <taxon>Amanita</taxon>
    </lineage>
</organism>
<protein>
    <recommendedName>
        <fullName evidence="3">F-box domain-containing protein</fullName>
    </recommendedName>
</protein>
<accession>A0A0C2XC07</accession>
<dbReference type="InParanoid" id="A0A0C2XC07"/>
<evidence type="ECO:0000313" key="1">
    <source>
        <dbReference type="EMBL" id="KIL66388.1"/>
    </source>
</evidence>
<sequence>MLRAQYPNLPADVLRSIFELYCQVEFPVNFPLRFSPPHLIVSQVCSVWRQIMLDNRIFWNKIRITFHECTRYDQMVEVPRIWLSRAKDLPCSIDFNFIQFYSQSTSPHHHPLWRHDINKNIVRDLIAPYKCKSLGVKFADYHLQDLLELPDEKLSCIEVLHLCHVHDTLKDNDETISLLDFHRITNLTSFSLDPIVFHPLGSLPSTEDKYFQIFSGIPWHQLRHIRIDTCLPVLRCLGILETSCSVLETCSLVVSEDFSFATSPPSQRMPIHCQQLQELEVCINPENTLDAGDSFLLLLRLPKLKSLTLDYRDKSDEFDEFDDVQVSTDFRTLFRMHSVCTMCLEELIISGPNCDVDAGALLATMPSLRCLELPKKSMFTVDAIRELEAGAIGSFLEELTMNNSGIADEVGQLIQMVKTRSSSAKENGTPKSEPTPFKFVLLHCDDPDGSLQQVYDATIDEINQLGVELMVKFLDPEEESEDRW</sequence>